<comment type="catalytic activity">
    <reaction evidence="8">
        <text>a 3'-end 3'-phospho-ribonucleotide-RNA + a 5'-end dephospho-ribonucleoside-RNA + GTP = a ribonucleotidyl-ribonucleotide-RNA + GMP + diphosphate</text>
        <dbReference type="Rhea" id="RHEA:68076"/>
        <dbReference type="Rhea" id="RHEA-COMP:10463"/>
        <dbReference type="Rhea" id="RHEA-COMP:13936"/>
        <dbReference type="Rhea" id="RHEA-COMP:17355"/>
        <dbReference type="ChEBI" id="CHEBI:33019"/>
        <dbReference type="ChEBI" id="CHEBI:37565"/>
        <dbReference type="ChEBI" id="CHEBI:58115"/>
        <dbReference type="ChEBI" id="CHEBI:83062"/>
        <dbReference type="ChEBI" id="CHEBI:138284"/>
        <dbReference type="ChEBI" id="CHEBI:173118"/>
        <dbReference type="EC" id="6.5.1.8"/>
    </reaction>
</comment>
<dbReference type="EMBL" id="NRGQ01000022">
    <property type="protein sequence ID" value="PCC42135.1"/>
    <property type="molecule type" value="Genomic_DNA"/>
</dbReference>
<accession>A0A368M5X6</accession>
<feature type="binding site" evidence="10">
    <location>
        <begin position="293"/>
        <end position="296"/>
    </location>
    <ligand>
        <name>GMP</name>
        <dbReference type="ChEBI" id="CHEBI:58115"/>
    </ligand>
</feature>
<dbReference type="PANTHER" id="PTHR43749">
    <property type="entry name" value="RNA-SPLICING LIGASE RTCB"/>
    <property type="match status" value="1"/>
</dbReference>
<evidence type="ECO:0000313" key="17">
    <source>
        <dbReference type="Proteomes" id="UP000218620"/>
    </source>
</evidence>
<dbReference type="GO" id="GO:0003909">
    <property type="term" value="F:DNA ligase activity"/>
    <property type="evidence" value="ECO:0007669"/>
    <property type="project" value="TreeGrafter"/>
</dbReference>
<keyword evidence="4 10" id="KW-0547">Nucleotide-binding</keyword>
<organism evidence="14 17">
    <name type="scientific">Brevibacterium aurantiacum</name>
    <dbReference type="NCBI Taxonomy" id="273384"/>
    <lineage>
        <taxon>Bacteria</taxon>
        <taxon>Bacillati</taxon>
        <taxon>Actinomycetota</taxon>
        <taxon>Actinomycetes</taxon>
        <taxon>Micrococcales</taxon>
        <taxon>Brevibacteriaceae</taxon>
        <taxon>Brevibacterium</taxon>
    </lineage>
</organism>
<dbReference type="GO" id="GO:0006281">
    <property type="term" value="P:DNA repair"/>
    <property type="evidence" value="ECO:0007669"/>
    <property type="project" value="TreeGrafter"/>
</dbReference>
<keyword evidence="7 11" id="KW-0464">Manganese</keyword>
<feature type="binding site" evidence="10">
    <location>
        <position position="387"/>
    </location>
    <ligand>
        <name>GMP</name>
        <dbReference type="ChEBI" id="CHEBI:58115"/>
    </ligand>
</feature>
<dbReference type="EMBL" id="RHFF01000001">
    <property type="protein sequence ID" value="TGD40469.1"/>
    <property type="molecule type" value="Genomic_DNA"/>
</dbReference>
<feature type="binding site" evidence="10">
    <location>
        <begin position="317"/>
        <end position="320"/>
    </location>
    <ligand>
        <name>GMP</name>
        <dbReference type="ChEBI" id="CHEBI:58115"/>
    </ligand>
</feature>
<reference evidence="15 19" key="3">
    <citation type="submission" date="2018-10" db="EMBL/GenBank/DDBJ databases">
        <title>Brevibacterium genomes from Austrain hard cheese rinds.</title>
        <authorList>
            <person name="Anast J.M."/>
            <person name="Dzieciol M."/>
            <person name="Schultz D.L."/>
            <person name="Mann E."/>
            <person name="Wagner M."/>
            <person name="Schmitz-Esser S."/>
        </authorList>
    </citation>
    <scope>NUCLEOTIDE SEQUENCE [LARGE SCALE GENOMIC DNA]</scope>
    <source>
        <strain evidence="15 19">L261</strain>
    </source>
</reference>
<feature type="binding site" evidence="11">
    <location>
        <position position="261"/>
    </location>
    <ligand>
        <name>Mn(2+)</name>
        <dbReference type="ChEBI" id="CHEBI:29035"/>
        <label>2</label>
    </ligand>
</feature>
<evidence type="ECO:0000313" key="13">
    <source>
        <dbReference type="EMBL" id="PCC17285.1"/>
    </source>
</evidence>
<dbReference type="InterPro" id="IPR001233">
    <property type="entry name" value="RtcB"/>
</dbReference>
<evidence type="ECO:0000256" key="5">
    <source>
        <dbReference type="ARBA" id="ARBA00022800"/>
    </source>
</evidence>
<evidence type="ECO:0000256" key="4">
    <source>
        <dbReference type="ARBA" id="ARBA00022741"/>
    </source>
</evidence>
<evidence type="ECO:0000256" key="8">
    <source>
        <dbReference type="ARBA" id="ARBA00047746"/>
    </source>
</evidence>
<dbReference type="GO" id="GO:0170057">
    <property type="term" value="F:RNA ligase (GTP) activity"/>
    <property type="evidence" value="ECO:0007669"/>
    <property type="project" value="UniProtKB-EC"/>
</dbReference>
<dbReference type="Gene3D" id="3.90.1860.10">
    <property type="entry name" value="tRNA-splicing ligase RtcB"/>
    <property type="match status" value="1"/>
</dbReference>
<feature type="binding site" evidence="11">
    <location>
        <position position="68"/>
    </location>
    <ligand>
        <name>Mn(2+)</name>
        <dbReference type="ChEBI" id="CHEBI:29035"/>
        <label>1</label>
    </ligand>
</feature>
<sequence>MEKLSRRLISWASLLDEKTLEQAHTTARMPFIYPHVALMPDAHLGKGATVGSVIPTLGAIIPAAVGVDIGCGMIAVRTQFTRQDLEARDLTGLREAIERAVPTSAGAYNRKIVATAAPRIAELEELAERSEFDPSDYAGHWRHQLGSLGSGNHFIEVSVDEDDRVWMFLHSGSRGIGNKIATHHIKVAAQLNKKWWIDLPDPDLAYLVEGTPEFSAYISQLKWAQHFALLNREEMMDRVARQLSETMGETVVEAERINCHHNFTQSEKHFNKTVWVSRKGAIEADAGRPGLIPGSMGTASYVVEGKGDPVSLNSSPHGAGRQYSRTAARKTFSHDQLREAMVGIEYRDTDAFIDEIPQAYKPIDQVMADASALVEIRHTLRQLVNVKGD</sequence>
<dbReference type="InterPro" id="IPR052915">
    <property type="entry name" value="RtcB-like"/>
</dbReference>
<evidence type="ECO:0000313" key="14">
    <source>
        <dbReference type="EMBL" id="PCC42135.1"/>
    </source>
</evidence>
<proteinExistence type="predicted"/>
<dbReference type="GO" id="GO:0006396">
    <property type="term" value="P:RNA processing"/>
    <property type="evidence" value="ECO:0007669"/>
    <property type="project" value="InterPro"/>
</dbReference>
<dbReference type="GO" id="GO:0030145">
    <property type="term" value="F:manganese ion binding"/>
    <property type="evidence" value="ECO:0007669"/>
    <property type="project" value="TreeGrafter"/>
</dbReference>
<keyword evidence="6 10" id="KW-0342">GTP-binding</keyword>
<keyword evidence="5" id="KW-0692">RNA repair</keyword>
<protein>
    <recommendedName>
        <fullName evidence="1">3'-phosphate/5'-hydroxy nucleic acid ligase</fullName>
        <ecNumber evidence="1">6.5.1.8</ecNumber>
    </recommendedName>
</protein>
<evidence type="ECO:0000256" key="9">
    <source>
        <dbReference type="PIRSR" id="PIRSR601233-1"/>
    </source>
</evidence>
<evidence type="ECO:0000256" key="2">
    <source>
        <dbReference type="ARBA" id="ARBA00022598"/>
    </source>
</evidence>
<feature type="binding site" evidence="10">
    <location>
        <position position="300"/>
    </location>
    <ligand>
        <name>GMP</name>
        <dbReference type="ChEBI" id="CHEBI:58115"/>
    </ligand>
</feature>
<dbReference type="Proteomes" id="UP000283000">
    <property type="component" value="Chromosome"/>
</dbReference>
<evidence type="ECO:0000256" key="3">
    <source>
        <dbReference type="ARBA" id="ARBA00022723"/>
    </source>
</evidence>
<dbReference type="RefSeq" id="WP_096157337.1">
    <property type="nucleotide sequence ID" value="NZ_CP025330.1"/>
</dbReference>
<evidence type="ECO:0000313" key="15">
    <source>
        <dbReference type="EMBL" id="TGD40469.1"/>
    </source>
</evidence>
<name>A0A2A3YSM9_BREAU</name>
<dbReference type="PANTHER" id="PTHR43749:SF2">
    <property type="entry name" value="RNA-SPLICING LIGASE RTCB"/>
    <property type="match status" value="1"/>
</dbReference>
<dbReference type="AlphaFoldDB" id="A0A2A3YSM9"/>
<dbReference type="GO" id="GO:0005525">
    <property type="term" value="F:GTP binding"/>
    <property type="evidence" value="ECO:0007669"/>
    <property type="project" value="UniProtKB-KW"/>
</dbReference>
<dbReference type="EMBL" id="CP025330">
    <property type="protein sequence ID" value="AZT94226.1"/>
    <property type="molecule type" value="Genomic_DNA"/>
</dbReference>
<evidence type="ECO:0000313" key="19">
    <source>
        <dbReference type="Proteomes" id="UP000297736"/>
    </source>
</evidence>
<dbReference type="GO" id="GO:0042245">
    <property type="term" value="P:RNA repair"/>
    <property type="evidence" value="ECO:0007669"/>
    <property type="project" value="UniProtKB-KW"/>
</dbReference>
<dbReference type="Proteomes" id="UP000297736">
    <property type="component" value="Unassembled WGS sequence"/>
</dbReference>
<accession>A0A2A3YSM9</accession>
<evidence type="ECO:0000256" key="1">
    <source>
        <dbReference type="ARBA" id="ARBA00012726"/>
    </source>
</evidence>
<dbReference type="Pfam" id="PF01139">
    <property type="entry name" value="RtcB"/>
    <property type="match status" value="1"/>
</dbReference>
<reference evidence="12 18" key="2">
    <citation type="submission" date="2017-12" db="EMBL/GenBank/DDBJ databases">
        <authorList>
            <person name="Levesque S."/>
        </authorList>
    </citation>
    <scope>NUCLEOTIDE SEQUENCE [LARGE SCALE GENOMIC DNA]</scope>
    <source>
        <strain evidence="12 18">SMQ-1417</strain>
    </source>
</reference>
<dbReference type="InterPro" id="IPR036025">
    <property type="entry name" value="RtcB-like_sf"/>
</dbReference>
<gene>
    <name evidence="14" type="ORF">CIK65_14400</name>
    <name evidence="13" type="ORF">CIK79_02600</name>
    <name evidence="12" type="ORF">CXR23_14610</name>
    <name evidence="15" type="ORF">EB834_00010</name>
</gene>
<dbReference type="Proteomes" id="UP000218377">
    <property type="component" value="Unassembled WGS sequence"/>
</dbReference>
<dbReference type="EMBL" id="NRGX01000001">
    <property type="protein sequence ID" value="PCC17285.1"/>
    <property type="molecule type" value="Genomic_DNA"/>
</dbReference>
<evidence type="ECO:0000313" key="12">
    <source>
        <dbReference type="EMBL" id="AZT94226.1"/>
    </source>
</evidence>
<feature type="active site" description="GMP-histidine intermediate" evidence="9">
    <location>
        <position position="317"/>
    </location>
</feature>
<evidence type="ECO:0000313" key="18">
    <source>
        <dbReference type="Proteomes" id="UP000283000"/>
    </source>
</evidence>
<evidence type="ECO:0000256" key="7">
    <source>
        <dbReference type="ARBA" id="ARBA00023211"/>
    </source>
</evidence>
<keyword evidence="3 11" id="KW-0479">Metal-binding</keyword>
<keyword evidence="2 14" id="KW-0436">Ligase</keyword>
<feature type="binding site" evidence="10">
    <location>
        <begin position="261"/>
        <end position="262"/>
    </location>
    <ligand>
        <name>GMP</name>
        <dbReference type="ChEBI" id="CHEBI:58115"/>
    </ligand>
</feature>
<evidence type="ECO:0000256" key="10">
    <source>
        <dbReference type="PIRSR" id="PIRSR601233-2"/>
    </source>
</evidence>
<dbReference type="EC" id="6.5.1.8" evidence="1"/>
<feature type="binding site" evidence="11">
    <location>
        <position position="153"/>
    </location>
    <ligand>
        <name>Mn(2+)</name>
        <dbReference type="ChEBI" id="CHEBI:29035"/>
        <label>1</label>
    </ligand>
</feature>
<evidence type="ECO:0000256" key="11">
    <source>
        <dbReference type="PIRSR" id="PIRSR601233-3"/>
    </source>
</evidence>
<comment type="cofactor">
    <cofactor evidence="11">
        <name>Mn(2+)</name>
        <dbReference type="ChEBI" id="CHEBI:29035"/>
    </cofactor>
    <text evidence="11">Binds 2 manganese ions per subunit.</text>
</comment>
<evidence type="ECO:0000313" key="16">
    <source>
        <dbReference type="Proteomes" id="UP000218377"/>
    </source>
</evidence>
<reference evidence="16 17" key="1">
    <citation type="journal article" date="2017" name="Elife">
        <title>Extensive horizontal gene transfer in cheese-associated bacteria.</title>
        <authorList>
            <person name="Bonham K.S."/>
            <person name="Wolfe B.E."/>
            <person name="Dutton R.J."/>
        </authorList>
    </citation>
    <scope>NUCLEOTIDE SEQUENCE [LARGE SCALE GENOMIC DNA]</scope>
    <source>
        <strain evidence="14 17">962_8</strain>
        <strain evidence="13 16">JB5</strain>
    </source>
</reference>
<feature type="binding site" evidence="11">
    <location>
        <position position="170"/>
    </location>
    <ligand>
        <name>Mn(2+)</name>
        <dbReference type="ChEBI" id="CHEBI:29035"/>
        <label>2</label>
    </ligand>
</feature>
<dbReference type="Proteomes" id="UP000218620">
    <property type="component" value="Unassembled WGS sequence"/>
</dbReference>
<reference evidence="12 18" key="4">
    <citation type="submission" date="2019-01" db="EMBL/GenBank/DDBJ databases">
        <title>Comparative genomic analysis of Brevibacterium aurantiacum sheds light on its evolution and its adaptation to smear-ripened cheeses.</title>
        <authorList>
            <person name="Moineau S."/>
        </authorList>
    </citation>
    <scope>NUCLEOTIDE SEQUENCE [LARGE SCALE GENOMIC DNA]</scope>
    <source>
        <strain evidence="12 18">SMQ-1417</strain>
    </source>
</reference>
<dbReference type="SUPFAM" id="SSF103365">
    <property type="entry name" value="Hypothetical protein PH1602"/>
    <property type="match status" value="1"/>
</dbReference>
<feature type="binding site" evidence="10">
    <location>
        <begin position="152"/>
        <end position="156"/>
    </location>
    <ligand>
        <name>GMP</name>
        <dbReference type="ChEBI" id="CHEBI:58115"/>
    </ligand>
</feature>
<evidence type="ECO:0000256" key="6">
    <source>
        <dbReference type="ARBA" id="ARBA00023134"/>
    </source>
</evidence>